<reference evidence="7" key="1">
    <citation type="submission" date="2020-12" db="EMBL/GenBank/DDBJ databases">
        <title>WGS assembly of Carya illinoinensis cv. Pawnee.</title>
        <authorList>
            <person name="Platts A."/>
            <person name="Shu S."/>
            <person name="Wright S."/>
            <person name="Barry K."/>
            <person name="Edger P."/>
            <person name="Pires J.C."/>
            <person name="Schmutz J."/>
        </authorList>
    </citation>
    <scope>NUCLEOTIDE SEQUENCE</scope>
    <source>
        <tissue evidence="7">Leaf</tissue>
    </source>
</reference>
<evidence type="ECO:0000256" key="4">
    <source>
        <dbReference type="PROSITE-ProRule" id="PRU10052"/>
    </source>
</evidence>
<evidence type="ECO:0000313" key="8">
    <source>
        <dbReference type="Proteomes" id="UP000811609"/>
    </source>
</evidence>
<proteinExistence type="inferred from homology"/>
<keyword evidence="8" id="KW-1185">Reference proteome</keyword>
<dbReference type="GO" id="GO:0005975">
    <property type="term" value="P:carbohydrate metabolic process"/>
    <property type="evidence" value="ECO:0007669"/>
    <property type="project" value="InterPro"/>
</dbReference>
<dbReference type="InterPro" id="IPR000743">
    <property type="entry name" value="Glyco_hydro_28"/>
</dbReference>
<name>A0A8T1RBN4_CARIL</name>
<accession>A0A8T1RBN4</accession>
<dbReference type="FunFam" id="2.160.20.10:FF:000016">
    <property type="entry name" value="Polygalacturonase 7"/>
    <property type="match status" value="1"/>
</dbReference>
<feature type="chain" id="PRO_5035729408" description="Polygalacturonase" evidence="6">
    <location>
        <begin position="28"/>
        <end position="397"/>
    </location>
</feature>
<evidence type="ECO:0000256" key="3">
    <source>
        <dbReference type="ARBA" id="ARBA00023316"/>
    </source>
</evidence>
<keyword evidence="3" id="KW-0961">Cell wall biogenesis/degradation</keyword>
<dbReference type="EMBL" id="CM031810">
    <property type="protein sequence ID" value="KAG6664890.1"/>
    <property type="molecule type" value="Genomic_DNA"/>
</dbReference>
<protein>
    <recommendedName>
        <fullName evidence="9">Polygalacturonase</fullName>
    </recommendedName>
</protein>
<dbReference type="AlphaFoldDB" id="A0A8T1RBN4"/>
<dbReference type="GO" id="GO:0071555">
    <property type="term" value="P:cell wall organization"/>
    <property type="evidence" value="ECO:0007669"/>
    <property type="project" value="UniProtKB-KW"/>
</dbReference>
<evidence type="ECO:0000256" key="6">
    <source>
        <dbReference type="SAM" id="SignalP"/>
    </source>
</evidence>
<dbReference type="InterPro" id="IPR006626">
    <property type="entry name" value="PbH1"/>
</dbReference>
<keyword evidence="2" id="KW-0964">Secreted</keyword>
<dbReference type="GO" id="GO:0004650">
    <property type="term" value="F:polygalacturonase activity"/>
    <property type="evidence" value="ECO:0007669"/>
    <property type="project" value="InterPro"/>
</dbReference>
<evidence type="ECO:0000256" key="1">
    <source>
        <dbReference type="ARBA" id="ARBA00004613"/>
    </source>
</evidence>
<evidence type="ECO:0008006" key="9">
    <source>
        <dbReference type="Google" id="ProtNLM"/>
    </source>
</evidence>
<keyword evidence="5" id="KW-0378">Hydrolase</keyword>
<evidence type="ECO:0000313" key="7">
    <source>
        <dbReference type="EMBL" id="KAG6664890.1"/>
    </source>
</evidence>
<comment type="similarity">
    <text evidence="5">Belongs to the glycosyl hydrolase 28 family.</text>
</comment>
<organism evidence="7 8">
    <name type="scientific">Carya illinoinensis</name>
    <name type="common">Pecan</name>
    <dbReference type="NCBI Taxonomy" id="32201"/>
    <lineage>
        <taxon>Eukaryota</taxon>
        <taxon>Viridiplantae</taxon>
        <taxon>Streptophyta</taxon>
        <taxon>Embryophyta</taxon>
        <taxon>Tracheophyta</taxon>
        <taxon>Spermatophyta</taxon>
        <taxon>Magnoliopsida</taxon>
        <taxon>eudicotyledons</taxon>
        <taxon>Gunneridae</taxon>
        <taxon>Pentapetalae</taxon>
        <taxon>rosids</taxon>
        <taxon>fabids</taxon>
        <taxon>Fagales</taxon>
        <taxon>Juglandaceae</taxon>
        <taxon>Carya</taxon>
    </lineage>
</organism>
<dbReference type="PANTHER" id="PTHR31375">
    <property type="match status" value="1"/>
</dbReference>
<dbReference type="SMART" id="SM00710">
    <property type="entry name" value="PbH1"/>
    <property type="match status" value="6"/>
</dbReference>
<feature type="signal peptide" evidence="6">
    <location>
        <begin position="1"/>
        <end position="27"/>
    </location>
</feature>
<feature type="active site" evidence="4">
    <location>
        <position position="246"/>
    </location>
</feature>
<evidence type="ECO:0000256" key="5">
    <source>
        <dbReference type="RuleBase" id="RU361169"/>
    </source>
</evidence>
<dbReference type="Proteomes" id="UP000811609">
    <property type="component" value="Chromosome 2"/>
</dbReference>
<keyword evidence="5" id="KW-0326">Glycosidase</keyword>
<dbReference type="Pfam" id="PF00295">
    <property type="entry name" value="Glyco_hydro_28"/>
    <property type="match status" value="1"/>
</dbReference>
<dbReference type="GO" id="GO:0005576">
    <property type="term" value="C:extracellular region"/>
    <property type="evidence" value="ECO:0007669"/>
    <property type="project" value="UniProtKB-SubCell"/>
</dbReference>
<sequence length="397" mass="41383">MAKYHMRSCPLVLSLLSILFYSSIVLAAPVTTYNVVSLGAKADGGTDSTQAFISAWTKTCASANPAIIYVPAGRFDLGKVVFNGPCMNSAIGIHIDGTLVAPSDYSVLGNDGNWLLFEHVDGVTISGGILDGQGAGLWDCKSSGKSCPSGATTLEFTNSKNIVVSSLTSLNSQMFHIVVNGCQKVKMQGVTVAASGDSPNTDGIHVQLSSDVTILSSKIRTGDDCISIGPGATNLWIENVACGPGHGISIGSLGKDLQEVGVENVTVKTVTFTGTQNGVRIKTWGRPSNGFARNILFQHAIMVDVQNPILIDQNYCPGNEGCPGQVSGVKISDVTYQDIHGTSATEVAVKFDCSSENPCSGIRLEDVKLTYKNQAAQASCTYAAGTSSGAVQPSGCL</sequence>
<dbReference type="PROSITE" id="PS00502">
    <property type="entry name" value="POLYGALACTURONASE"/>
    <property type="match status" value="1"/>
</dbReference>
<comment type="subcellular location">
    <subcellularLocation>
        <location evidence="1">Secreted</location>
    </subcellularLocation>
</comment>
<comment type="caution">
    <text evidence="7">The sequence shown here is derived from an EMBL/GenBank/DDBJ whole genome shotgun (WGS) entry which is preliminary data.</text>
</comment>
<evidence type="ECO:0000256" key="2">
    <source>
        <dbReference type="ARBA" id="ARBA00022525"/>
    </source>
</evidence>
<gene>
    <name evidence="7" type="ORF">CIPAW_02G124300</name>
</gene>
<keyword evidence="6" id="KW-0732">Signal</keyword>